<reference evidence="1 2" key="1">
    <citation type="submission" date="2015-03" db="EMBL/GenBank/DDBJ databases">
        <title>Genome sequence of Pseudoalteromonas aurantia.</title>
        <authorList>
            <person name="Xie B.-B."/>
            <person name="Rong J.-C."/>
            <person name="Qin Q.-L."/>
            <person name="Zhang Y.-Z."/>
        </authorList>
    </citation>
    <scope>NUCLEOTIDE SEQUENCE [LARGE SCALE GENOMIC DNA]</scope>
    <source>
        <strain evidence="1 2">208</strain>
    </source>
</reference>
<evidence type="ECO:0008006" key="3">
    <source>
        <dbReference type="Google" id="ProtNLM"/>
    </source>
</evidence>
<dbReference type="RefSeq" id="WP_192506981.1">
    <property type="nucleotide sequence ID" value="NZ_AQGV01000012.1"/>
</dbReference>
<dbReference type="Pfam" id="PF03993">
    <property type="entry name" value="DUF349"/>
    <property type="match status" value="2"/>
</dbReference>
<evidence type="ECO:0000313" key="2">
    <source>
        <dbReference type="Proteomes" id="UP000615755"/>
    </source>
</evidence>
<evidence type="ECO:0000313" key="1">
    <source>
        <dbReference type="EMBL" id="MBE0367567.1"/>
    </source>
</evidence>
<gene>
    <name evidence="1" type="ORF">PAUR_a0949</name>
</gene>
<dbReference type="InterPro" id="IPR007139">
    <property type="entry name" value="DUF349"/>
</dbReference>
<sequence length="893" mass="101279">MIFKHLFTPKWKHPKTEIRLAAIDKLDTGKDANLLQTIALEDSSAEIRKKALHKVNDLVLWWQAYKQDQNLKDLAEQQISSAVLNSNSALSNDIRSEYIDRYAPAKFLEKLAFAEKELQVRFKLLKRLANAKLIEKAFREGSEELQVVLLPLIEQYQLEKSILKVAQGAALIHLQDYLEQQRLAKVMPKQVEQQTKMVLAKLNALRDKTSYQLVDETSKALFSEWQSIELKWLSEEDISIVDDKFKRISEKLNHHISALKTQYDDEQTALLAKQHKAMALAELTADIDAFDITLTNALQALDTEQSVQLSAKVLELTASVATSEYQSDVAFIAQFNRIESLQKELARLPELVIANSEMQDALTALAAITATDNLAELDTKLVAQKAAYDVCKKALQPLPHSLRQVASEKLRTISTEFKAAMEPLVNRQEVHLKQARRKGKDVQRLLDQGRFNVAFGVFNGFLESYAELTERNQQSIEKVHTALSTALADARDWQKYAATPKRAELLLALDEKLKETDVDAKKRAAEVKLLRTRWNELGRIDTDEEKAQAAVFDEKIELLFAPCRAHFAEQELQRKAAKTERTQIIEQMSVLTNAPTQTSDFDWRHFESQFNRLAKAWRSAGSVDGAAYKALNEQYRDAHNCVNGMLKSFHQANAAAKQKLVTRAQELVSSDELATACDELKSLQKQWQTLGFAGAKQEHTLWQTFRQHNDTVFSLRSEQFNAQKQQQVEVEKTQKAELAQISDTLVDSMSVGELQAVKEQVETFDALPSVRKMKASLAKKVDSILSQKQIQRDKEKFVSLLSALEQGTEIPSQWSSTHKHILSAEQLLLRLEILSNIDSPTEQKSQRMREQVALLDDKLQGNLESFEQYLTAYVNGAVETLNVERLASVLKAD</sequence>
<dbReference type="EMBL" id="AQGV01000012">
    <property type="protein sequence ID" value="MBE0367567.1"/>
    <property type="molecule type" value="Genomic_DNA"/>
</dbReference>
<comment type="caution">
    <text evidence="1">The sequence shown here is derived from an EMBL/GenBank/DDBJ whole genome shotgun (WGS) entry which is preliminary data.</text>
</comment>
<name>A0ABR9E9T4_9GAMM</name>
<keyword evidence="2" id="KW-1185">Reference proteome</keyword>
<dbReference type="Proteomes" id="UP000615755">
    <property type="component" value="Unassembled WGS sequence"/>
</dbReference>
<organism evidence="1 2">
    <name type="scientific">Pseudoalteromonas aurantia 208</name>
    <dbReference type="NCBI Taxonomy" id="1314867"/>
    <lineage>
        <taxon>Bacteria</taxon>
        <taxon>Pseudomonadati</taxon>
        <taxon>Pseudomonadota</taxon>
        <taxon>Gammaproteobacteria</taxon>
        <taxon>Alteromonadales</taxon>
        <taxon>Pseudoalteromonadaceae</taxon>
        <taxon>Pseudoalteromonas</taxon>
    </lineage>
</organism>
<protein>
    <recommendedName>
        <fullName evidence="3">DUF349 domain-containing protein</fullName>
    </recommendedName>
</protein>
<accession>A0ABR9E9T4</accession>
<proteinExistence type="predicted"/>